<dbReference type="EMBL" id="UFQS01000578">
    <property type="protein sequence ID" value="SSX05084.1"/>
    <property type="molecule type" value="Genomic_DNA"/>
</dbReference>
<reference evidence="3" key="2">
    <citation type="submission" date="2018-07" db="EMBL/GenBank/DDBJ databases">
        <authorList>
            <person name="Quirk P.G."/>
            <person name="Krulwich T.A."/>
        </authorList>
    </citation>
    <scope>NUCLEOTIDE SEQUENCE</scope>
</reference>
<dbReference type="EMBL" id="UFQT01001418">
    <property type="protein sequence ID" value="SSX30462.1"/>
    <property type="molecule type" value="Genomic_DNA"/>
</dbReference>
<dbReference type="AlphaFoldDB" id="A0A336M596"/>
<gene>
    <name evidence="3" type="primary">CSON012353</name>
    <name evidence="4" type="synonym">CSON002499</name>
</gene>
<accession>A0A336M596</accession>
<name>A0A336M596_CULSO</name>
<evidence type="ECO:0000313" key="3">
    <source>
        <dbReference type="EMBL" id="SSX25446.1"/>
    </source>
</evidence>
<evidence type="ECO:0000313" key="2">
    <source>
        <dbReference type="EMBL" id="SSX05084.1"/>
    </source>
</evidence>
<evidence type="ECO:0000313" key="4">
    <source>
        <dbReference type="EMBL" id="SSX30462.1"/>
    </source>
</evidence>
<feature type="region of interest" description="Disordered" evidence="1">
    <location>
        <begin position="1"/>
        <end position="24"/>
    </location>
</feature>
<evidence type="ECO:0000256" key="1">
    <source>
        <dbReference type="SAM" id="MobiDB-lite"/>
    </source>
</evidence>
<dbReference type="EMBL" id="UFQT01000578">
    <property type="protein sequence ID" value="SSX25446.1"/>
    <property type="molecule type" value="Genomic_DNA"/>
</dbReference>
<protein>
    <submittedName>
        <fullName evidence="4">CSON002499 protein</fullName>
    </submittedName>
    <submittedName>
        <fullName evidence="3">CSON012353 protein</fullName>
    </submittedName>
</protein>
<dbReference type="VEuPathDB" id="VectorBase:CSON002499"/>
<dbReference type="VEuPathDB" id="VectorBase:CSON012353"/>
<organism evidence="3">
    <name type="scientific">Culicoides sonorensis</name>
    <name type="common">Biting midge</name>
    <dbReference type="NCBI Taxonomy" id="179676"/>
    <lineage>
        <taxon>Eukaryota</taxon>
        <taxon>Metazoa</taxon>
        <taxon>Ecdysozoa</taxon>
        <taxon>Arthropoda</taxon>
        <taxon>Hexapoda</taxon>
        <taxon>Insecta</taxon>
        <taxon>Pterygota</taxon>
        <taxon>Neoptera</taxon>
        <taxon>Endopterygota</taxon>
        <taxon>Diptera</taxon>
        <taxon>Nematocera</taxon>
        <taxon>Chironomoidea</taxon>
        <taxon>Ceratopogonidae</taxon>
        <taxon>Ceratopogoninae</taxon>
        <taxon>Culicoides</taxon>
        <taxon>Monoculicoides</taxon>
    </lineage>
</organism>
<sequence length="75" mass="8636">MDRNDRSDSMVQTNIKRSASLPPVNQQHDELVRFIHESWSRILSTPGTKGPIFYNVLNQNSAVGKTKVHNFHNKF</sequence>
<reference evidence="2" key="1">
    <citation type="submission" date="2018-04" db="EMBL/GenBank/DDBJ databases">
        <authorList>
            <person name="Go L.Y."/>
            <person name="Mitchell J.A."/>
        </authorList>
    </citation>
    <scope>NUCLEOTIDE SEQUENCE</scope>
    <source>
        <tissue evidence="2">Whole organism</tissue>
    </source>
</reference>
<proteinExistence type="predicted"/>